<dbReference type="PROSITE" id="PS00514">
    <property type="entry name" value="FIBRINOGEN_C_1"/>
    <property type="match status" value="1"/>
</dbReference>
<evidence type="ECO:0000256" key="2">
    <source>
        <dbReference type="ARBA" id="ARBA00022525"/>
    </source>
</evidence>
<keyword evidence="7" id="KW-0677">Repeat</keyword>
<evidence type="ECO:0000256" key="11">
    <source>
        <dbReference type="ARBA" id="ARBA00023157"/>
    </source>
</evidence>
<dbReference type="GO" id="GO:0005615">
    <property type="term" value="C:extracellular space"/>
    <property type="evidence" value="ECO:0000318"/>
    <property type="project" value="GO_Central"/>
</dbReference>
<dbReference type="InParanoid" id="A0A6I8P3D6"/>
<evidence type="ECO:0000256" key="13">
    <source>
        <dbReference type="SAM" id="MobiDB-lite"/>
    </source>
</evidence>
<keyword evidence="16" id="KW-1185">Reference proteome</keyword>
<dbReference type="Proteomes" id="UP000002279">
    <property type="component" value="Unplaced"/>
</dbReference>
<dbReference type="PROSITE" id="PS51406">
    <property type="entry name" value="FIBRINOGEN_C_2"/>
    <property type="match status" value="1"/>
</dbReference>
<reference evidence="15" key="1">
    <citation type="submission" date="2025-08" db="UniProtKB">
        <authorList>
            <consortium name="Ensembl"/>
        </authorList>
    </citation>
    <scope>IDENTIFICATION</scope>
    <source>
        <strain evidence="15">Glennie</strain>
    </source>
</reference>
<feature type="compositionally biased region" description="Polar residues" evidence="13">
    <location>
        <begin position="1"/>
        <end position="10"/>
    </location>
</feature>
<accession>A0A6I8P3D6</accession>
<dbReference type="GO" id="GO:0097367">
    <property type="term" value="F:carbohydrate derivative binding"/>
    <property type="evidence" value="ECO:0000318"/>
    <property type="project" value="GO_Central"/>
</dbReference>
<dbReference type="PANTHER" id="PTHR19143">
    <property type="entry name" value="FIBRINOGEN/TENASCIN/ANGIOPOEITIN"/>
    <property type="match status" value="1"/>
</dbReference>
<keyword evidence="8" id="KW-0106">Calcium</keyword>
<dbReference type="CDD" id="cd00087">
    <property type="entry name" value="FReD"/>
    <property type="match status" value="1"/>
</dbReference>
<sequence>MGLSPLSSPRQVCGGRRGGLKSEGSQEGTSRGDRQPRGPGRTIPAQLGSGTQTDLPPCWMQQMGPLAHPCSQPHCPLTPRVYPGAKNCQELQAMGRLLSGWYTIHPVGCGPLTVLCDMDTDGGGWTVFQRRVDGSVDFYRDWTTYKKGFGSQLAGFWLGNDNIHCLTSEGTNELRVDFRDFDNIHYFAKYRSFKVAGETDNYKLAVGKFEGGSAGDSLAGHNDKPFTTRDRDNDDSTSNCAVTHKGGWWFANCHDSNLNGQYLSGSHSSFADGINWSSGKGFHYSFKFTEMKFRPA</sequence>
<dbReference type="NCBIfam" id="NF040941">
    <property type="entry name" value="GGGWT_bact"/>
    <property type="match status" value="1"/>
</dbReference>
<dbReference type="GO" id="GO:0005102">
    <property type="term" value="F:signaling receptor binding"/>
    <property type="evidence" value="ECO:0000318"/>
    <property type="project" value="GO_Central"/>
</dbReference>
<dbReference type="SUPFAM" id="SSF56496">
    <property type="entry name" value="Fibrinogen C-terminal domain-like"/>
    <property type="match status" value="1"/>
</dbReference>
<dbReference type="InterPro" id="IPR014716">
    <property type="entry name" value="Fibrinogen_a/b/g_C_1"/>
</dbReference>
<dbReference type="FunFam" id="3.90.215.10:FF:000001">
    <property type="entry name" value="Tenascin isoform 1"/>
    <property type="match status" value="1"/>
</dbReference>
<evidence type="ECO:0000256" key="5">
    <source>
        <dbReference type="ARBA" id="ARBA00022729"/>
    </source>
</evidence>
<dbReference type="InterPro" id="IPR050373">
    <property type="entry name" value="Fibrinogen_C-term_domain"/>
</dbReference>
<dbReference type="GeneTree" id="ENSGT00940000163282"/>
<dbReference type="Ensembl" id="ENSOANT00000057077.1">
    <property type="protein sequence ID" value="ENSOANP00000047492.1"/>
    <property type="gene ID" value="ENSOANG00000046181.1"/>
</dbReference>
<evidence type="ECO:0000256" key="1">
    <source>
        <dbReference type="ARBA" id="ARBA00004613"/>
    </source>
</evidence>
<keyword evidence="10" id="KW-0176">Collagen</keyword>
<dbReference type="GO" id="GO:0030246">
    <property type="term" value="F:carbohydrate binding"/>
    <property type="evidence" value="ECO:0007669"/>
    <property type="project" value="UniProtKB-KW"/>
</dbReference>
<evidence type="ECO:0000256" key="3">
    <source>
        <dbReference type="ARBA" id="ARBA00022588"/>
    </source>
</evidence>
<dbReference type="GO" id="GO:0001867">
    <property type="term" value="P:complement activation, lectin pathway"/>
    <property type="evidence" value="ECO:0000318"/>
    <property type="project" value="GO_Central"/>
</dbReference>
<dbReference type="SMART" id="SM00186">
    <property type="entry name" value="FBG"/>
    <property type="match status" value="1"/>
</dbReference>
<feature type="domain" description="Fibrinogen C-terminal" evidence="14">
    <location>
        <begin position="79"/>
        <end position="296"/>
    </location>
</feature>
<evidence type="ECO:0000256" key="8">
    <source>
        <dbReference type="ARBA" id="ARBA00022837"/>
    </source>
</evidence>
<organism evidence="15 16">
    <name type="scientific">Ornithorhynchus anatinus</name>
    <name type="common">Duckbill platypus</name>
    <dbReference type="NCBI Taxonomy" id="9258"/>
    <lineage>
        <taxon>Eukaryota</taxon>
        <taxon>Metazoa</taxon>
        <taxon>Chordata</taxon>
        <taxon>Craniata</taxon>
        <taxon>Vertebrata</taxon>
        <taxon>Euteleostomi</taxon>
        <taxon>Mammalia</taxon>
        <taxon>Monotremata</taxon>
        <taxon>Ornithorhynchidae</taxon>
        <taxon>Ornithorhynchus</taxon>
    </lineage>
</organism>
<evidence type="ECO:0000313" key="15">
    <source>
        <dbReference type="Ensembl" id="ENSOANP00000047492.1"/>
    </source>
</evidence>
<evidence type="ECO:0000256" key="4">
    <source>
        <dbReference type="ARBA" id="ARBA00022723"/>
    </source>
</evidence>
<feature type="region of interest" description="Disordered" evidence="13">
    <location>
        <begin position="1"/>
        <end position="54"/>
    </location>
</feature>
<dbReference type="FunCoup" id="A0A6I8P3D6">
    <property type="interactions" value="62"/>
</dbReference>
<dbReference type="Bgee" id="ENSOANG00000046181">
    <property type="expression patterns" value="Expressed in liver"/>
</dbReference>
<dbReference type="InterPro" id="IPR020837">
    <property type="entry name" value="Fibrinogen_CS"/>
</dbReference>
<evidence type="ECO:0000259" key="14">
    <source>
        <dbReference type="PROSITE" id="PS51406"/>
    </source>
</evidence>
<keyword evidence="11" id="KW-1015">Disulfide bond</keyword>
<proteinExistence type="predicted"/>
<evidence type="ECO:0000256" key="12">
    <source>
        <dbReference type="ARBA" id="ARBA00023180"/>
    </source>
</evidence>
<keyword evidence="5" id="KW-0732">Signal</keyword>
<protein>
    <recommendedName>
        <fullName evidence="14">Fibrinogen C-terminal domain-containing protein</fullName>
    </recommendedName>
</protein>
<evidence type="ECO:0000256" key="9">
    <source>
        <dbReference type="ARBA" id="ARBA00022859"/>
    </source>
</evidence>
<dbReference type="InterPro" id="IPR002181">
    <property type="entry name" value="Fibrinogen_a/b/g_C_dom"/>
</dbReference>
<evidence type="ECO:0000313" key="16">
    <source>
        <dbReference type="Proteomes" id="UP000002279"/>
    </source>
</evidence>
<dbReference type="Gene3D" id="3.90.215.10">
    <property type="entry name" value="Gamma Fibrinogen, chain A, domain 1"/>
    <property type="match status" value="1"/>
</dbReference>
<dbReference type="GO" id="GO:0046872">
    <property type="term" value="F:metal ion binding"/>
    <property type="evidence" value="ECO:0007669"/>
    <property type="project" value="UniProtKB-KW"/>
</dbReference>
<dbReference type="InterPro" id="IPR036056">
    <property type="entry name" value="Fibrinogen-like_C"/>
</dbReference>
<keyword evidence="6" id="KW-0430">Lectin</keyword>
<keyword evidence="2" id="KW-0964">Secreted</keyword>
<evidence type="ECO:0000256" key="10">
    <source>
        <dbReference type="ARBA" id="ARBA00023119"/>
    </source>
</evidence>
<reference evidence="15" key="2">
    <citation type="submission" date="2025-09" db="UniProtKB">
        <authorList>
            <consortium name="Ensembl"/>
        </authorList>
    </citation>
    <scope>IDENTIFICATION</scope>
    <source>
        <strain evidence="15">Glennie</strain>
    </source>
</reference>
<dbReference type="AlphaFoldDB" id="A0A6I8P3D6"/>
<keyword evidence="9" id="KW-0391">Immunity</keyword>
<keyword evidence="12" id="KW-0325">Glycoprotein</keyword>
<name>A0A6I8P3D6_ORNAN</name>
<evidence type="ECO:0000256" key="6">
    <source>
        <dbReference type="ARBA" id="ARBA00022734"/>
    </source>
</evidence>
<evidence type="ECO:0000256" key="7">
    <source>
        <dbReference type="ARBA" id="ARBA00022737"/>
    </source>
</evidence>
<comment type="subcellular location">
    <subcellularLocation>
        <location evidence="1">Secreted</location>
    </subcellularLocation>
</comment>
<dbReference type="Pfam" id="PF00147">
    <property type="entry name" value="Fibrinogen_C"/>
    <property type="match status" value="1"/>
</dbReference>
<keyword evidence="4" id="KW-0479">Metal-binding</keyword>
<dbReference type="PANTHER" id="PTHR19143:SF433">
    <property type="entry name" value="FICOLIN-2"/>
    <property type="match status" value="1"/>
</dbReference>
<dbReference type="OMA" id="KNCAVRY"/>
<dbReference type="GO" id="GO:0003823">
    <property type="term" value="F:antigen binding"/>
    <property type="evidence" value="ECO:0000318"/>
    <property type="project" value="GO_Central"/>
</dbReference>
<dbReference type="GO" id="GO:0005581">
    <property type="term" value="C:collagen trimer"/>
    <property type="evidence" value="ECO:0007669"/>
    <property type="project" value="UniProtKB-KW"/>
</dbReference>
<keyword evidence="3" id="KW-0399">Innate immunity</keyword>